<evidence type="ECO:0000313" key="12">
    <source>
        <dbReference type="Proteomes" id="UP000197781"/>
    </source>
</evidence>
<evidence type="ECO:0000256" key="1">
    <source>
        <dbReference type="ARBA" id="ARBA00004496"/>
    </source>
</evidence>
<dbReference type="Pfam" id="PF00072">
    <property type="entry name" value="Response_reg"/>
    <property type="match status" value="1"/>
</dbReference>
<keyword evidence="6" id="KW-0804">Transcription</keyword>
<dbReference type="CDD" id="cd17574">
    <property type="entry name" value="REC_OmpR"/>
    <property type="match status" value="1"/>
</dbReference>
<evidence type="ECO:0000256" key="2">
    <source>
        <dbReference type="ARBA" id="ARBA00022553"/>
    </source>
</evidence>
<evidence type="ECO:0000256" key="3">
    <source>
        <dbReference type="ARBA" id="ARBA00023012"/>
    </source>
</evidence>
<dbReference type="GO" id="GO:0032993">
    <property type="term" value="C:protein-DNA complex"/>
    <property type="evidence" value="ECO:0007669"/>
    <property type="project" value="TreeGrafter"/>
</dbReference>
<dbReference type="GO" id="GO:0000976">
    <property type="term" value="F:transcription cis-regulatory region binding"/>
    <property type="evidence" value="ECO:0007669"/>
    <property type="project" value="TreeGrafter"/>
</dbReference>
<dbReference type="GO" id="GO:0005829">
    <property type="term" value="C:cytosol"/>
    <property type="evidence" value="ECO:0007669"/>
    <property type="project" value="TreeGrafter"/>
</dbReference>
<dbReference type="KEGG" id="bfm:BP422_02490"/>
<dbReference type="InterPro" id="IPR001789">
    <property type="entry name" value="Sig_transdc_resp-reg_receiver"/>
</dbReference>
<dbReference type="CDD" id="cd00383">
    <property type="entry name" value="trans_reg_C"/>
    <property type="match status" value="1"/>
</dbReference>
<dbReference type="SUPFAM" id="SSF46894">
    <property type="entry name" value="C-terminal effector domain of the bipartite response regulators"/>
    <property type="match status" value="1"/>
</dbReference>
<dbReference type="FunFam" id="3.40.50.2300:FF:000001">
    <property type="entry name" value="DNA-binding response regulator PhoB"/>
    <property type="match status" value="1"/>
</dbReference>
<dbReference type="GO" id="GO:0000156">
    <property type="term" value="F:phosphorelay response regulator activity"/>
    <property type="evidence" value="ECO:0007669"/>
    <property type="project" value="TreeGrafter"/>
</dbReference>
<dbReference type="InterPro" id="IPR039420">
    <property type="entry name" value="WalR-like"/>
</dbReference>
<sequence>MRHEAMEGNTIKTILIIDDEAQIRELLSIYLKNYGFATYEAGNGVDALAVFSNVQIDLVIADIMMPMMDGYELLKKMRHISEVPFLFLSAKSDDMDKIIGLQLGADDYVGKPFNPIEVVSRVQALFRRMDVFSKGEKQNHEITQIGDVMLDLVSCKLYKNGQQKEVTSYEFKILSLLMKHAGRVFTKASIYEHVWGQEYIGDENLIMVYISKLREKIEDNPRKPVYLITIRGLGYRFEKK</sequence>
<evidence type="ECO:0000256" key="5">
    <source>
        <dbReference type="ARBA" id="ARBA00023125"/>
    </source>
</evidence>
<dbReference type="SUPFAM" id="SSF52172">
    <property type="entry name" value="CheY-like"/>
    <property type="match status" value="1"/>
</dbReference>
<feature type="domain" description="Response regulatory" evidence="9">
    <location>
        <begin position="13"/>
        <end position="126"/>
    </location>
</feature>
<dbReference type="Gene3D" id="3.40.50.2300">
    <property type="match status" value="1"/>
</dbReference>
<dbReference type="SMART" id="SM00862">
    <property type="entry name" value="Trans_reg_C"/>
    <property type="match status" value="1"/>
</dbReference>
<keyword evidence="4" id="KW-0805">Transcription regulation</keyword>
<dbReference type="InterPro" id="IPR001867">
    <property type="entry name" value="OmpR/PhoB-type_DNA-bd"/>
</dbReference>
<feature type="domain" description="OmpR/PhoB-type" evidence="10">
    <location>
        <begin position="140"/>
        <end position="239"/>
    </location>
</feature>
<feature type="DNA-binding region" description="OmpR/PhoB-type" evidence="8">
    <location>
        <begin position="140"/>
        <end position="239"/>
    </location>
</feature>
<keyword evidence="3" id="KW-0902">Two-component regulatory system</keyword>
<feature type="modified residue" description="4-aspartylphosphate" evidence="7">
    <location>
        <position position="62"/>
    </location>
</feature>
<dbReference type="Gene3D" id="1.10.10.10">
    <property type="entry name" value="Winged helix-like DNA-binding domain superfamily/Winged helix DNA-binding domain"/>
    <property type="match status" value="1"/>
</dbReference>
<dbReference type="InterPro" id="IPR011006">
    <property type="entry name" value="CheY-like_superfamily"/>
</dbReference>
<dbReference type="Proteomes" id="UP000197781">
    <property type="component" value="Chromosome"/>
</dbReference>
<proteinExistence type="predicted"/>
<keyword evidence="5 8" id="KW-0238">DNA-binding</keyword>
<reference evidence="11 12" key="1">
    <citation type="submission" date="2016-11" db="EMBL/GenBank/DDBJ databases">
        <authorList>
            <person name="Jaros S."/>
            <person name="Januszkiewicz K."/>
            <person name="Wedrychowicz H."/>
        </authorList>
    </citation>
    <scope>NUCLEOTIDE SEQUENCE [LARGE SCALE GENOMIC DNA]</scope>
    <source>
        <strain evidence="11 12">NF2</strain>
    </source>
</reference>
<accession>A0A220MC70</accession>
<dbReference type="InterPro" id="IPR016032">
    <property type="entry name" value="Sig_transdc_resp-reg_C-effctor"/>
</dbReference>
<evidence type="ECO:0000256" key="8">
    <source>
        <dbReference type="PROSITE-ProRule" id="PRU01091"/>
    </source>
</evidence>
<evidence type="ECO:0000256" key="7">
    <source>
        <dbReference type="PROSITE-ProRule" id="PRU00169"/>
    </source>
</evidence>
<dbReference type="PROSITE" id="PS51755">
    <property type="entry name" value="OMPR_PHOB"/>
    <property type="match status" value="1"/>
</dbReference>
<dbReference type="PANTHER" id="PTHR48111">
    <property type="entry name" value="REGULATOR OF RPOS"/>
    <property type="match status" value="1"/>
</dbReference>
<dbReference type="PROSITE" id="PS50110">
    <property type="entry name" value="RESPONSE_REGULATORY"/>
    <property type="match status" value="1"/>
</dbReference>
<dbReference type="GO" id="GO:0006355">
    <property type="term" value="P:regulation of DNA-templated transcription"/>
    <property type="evidence" value="ECO:0007669"/>
    <property type="project" value="InterPro"/>
</dbReference>
<keyword evidence="2 7" id="KW-0597">Phosphoprotein</keyword>
<dbReference type="InterPro" id="IPR036388">
    <property type="entry name" value="WH-like_DNA-bd_sf"/>
</dbReference>
<dbReference type="FunFam" id="1.10.10.10:FF:000018">
    <property type="entry name" value="DNA-binding response regulator ResD"/>
    <property type="match status" value="1"/>
</dbReference>
<evidence type="ECO:0000256" key="6">
    <source>
        <dbReference type="ARBA" id="ARBA00023163"/>
    </source>
</evidence>
<evidence type="ECO:0000259" key="9">
    <source>
        <dbReference type="PROSITE" id="PS50110"/>
    </source>
</evidence>
<gene>
    <name evidence="11" type="ORF">BP422_02490</name>
</gene>
<dbReference type="SMART" id="SM00448">
    <property type="entry name" value="REC"/>
    <property type="match status" value="1"/>
</dbReference>
<name>A0A220MC70_9BACL</name>
<dbReference type="Pfam" id="PF00486">
    <property type="entry name" value="Trans_reg_C"/>
    <property type="match status" value="1"/>
</dbReference>
<evidence type="ECO:0000259" key="10">
    <source>
        <dbReference type="PROSITE" id="PS51755"/>
    </source>
</evidence>
<dbReference type="AlphaFoldDB" id="A0A220MC70"/>
<dbReference type="PANTHER" id="PTHR48111:SF40">
    <property type="entry name" value="PHOSPHATE REGULON TRANSCRIPTIONAL REGULATORY PROTEIN PHOB"/>
    <property type="match status" value="1"/>
</dbReference>
<organism evidence="11 12">
    <name type="scientific">Brevibacillus formosus</name>
    <dbReference type="NCBI Taxonomy" id="54913"/>
    <lineage>
        <taxon>Bacteria</taxon>
        <taxon>Bacillati</taxon>
        <taxon>Bacillota</taxon>
        <taxon>Bacilli</taxon>
        <taxon>Bacillales</taxon>
        <taxon>Paenibacillaceae</taxon>
        <taxon>Brevibacillus</taxon>
    </lineage>
</organism>
<comment type="subcellular location">
    <subcellularLocation>
        <location evidence="1">Cytoplasm</location>
    </subcellularLocation>
</comment>
<protein>
    <submittedName>
        <fullName evidence="11">DNA-binding response regulator</fullName>
    </submittedName>
</protein>
<dbReference type="EMBL" id="CP018145">
    <property type="protein sequence ID" value="ASJ52513.1"/>
    <property type="molecule type" value="Genomic_DNA"/>
</dbReference>
<evidence type="ECO:0000256" key="4">
    <source>
        <dbReference type="ARBA" id="ARBA00023015"/>
    </source>
</evidence>
<dbReference type="Gene3D" id="6.10.250.690">
    <property type="match status" value="1"/>
</dbReference>
<evidence type="ECO:0000313" key="11">
    <source>
        <dbReference type="EMBL" id="ASJ52513.1"/>
    </source>
</evidence>